<accession>A0ABV2YLB1</accession>
<dbReference type="InterPro" id="IPR005297">
    <property type="entry name" value="Lipoprotein_repeat"/>
</dbReference>
<dbReference type="Proteomes" id="UP001550850">
    <property type="component" value="Unassembled WGS sequence"/>
</dbReference>
<protein>
    <recommendedName>
        <fullName evidence="4">Lipoprotein</fullName>
    </recommendedName>
</protein>
<reference evidence="2 3" key="1">
    <citation type="submission" date="2024-06" db="EMBL/GenBank/DDBJ databases">
        <title>The Natural Products Discovery Center: Release of the First 8490 Sequenced Strains for Exploring Actinobacteria Biosynthetic Diversity.</title>
        <authorList>
            <person name="Kalkreuter E."/>
            <person name="Kautsar S.A."/>
            <person name="Yang D."/>
            <person name="Bader C.D."/>
            <person name="Teijaro C.N."/>
            <person name="Fluegel L."/>
            <person name="Davis C.M."/>
            <person name="Simpson J.R."/>
            <person name="Lauterbach L."/>
            <person name="Steele A.D."/>
            <person name="Gui C."/>
            <person name="Meng S."/>
            <person name="Li G."/>
            <person name="Viehrig K."/>
            <person name="Ye F."/>
            <person name="Su P."/>
            <person name="Kiefer A.F."/>
            <person name="Nichols A."/>
            <person name="Cepeda A.J."/>
            <person name="Yan W."/>
            <person name="Fan B."/>
            <person name="Jiang Y."/>
            <person name="Adhikari A."/>
            <person name="Zheng C.-J."/>
            <person name="Schuster L."/>
            <person name="Cowan T.M."/>
            <person name="Smanski M.J."/>
            <person name="Chevrette M.G."/>
            <person name="De Carvalho L.P.S."/>
            <person name="Shen B."/>
        </authorList>
    </citation>
    <scope>NUCLEOTIDE SEQUENCE [LARGE SCALE GENOMIC DNA]</scope>
    <source>
        <strain evidence="2 3">NPDC038104</strain>
    </source>
</reference>
<evidence type="ECO:0000313" key="3">
    <source>
        <dbReference type="Proteomes" id="UP001550850"/>
    </source>
</evidence>
<proteinExistence type="predicted"/>
<evidence type="ECO:0000313" key="2">
    <source>
        <dbReference type="EMBL" id="MEU3556504.1"/>
    </source>
</evidence>
<sequence>MRTAGDLGKILADGKGRTLYLFEADTSAKSTCDGACAGVWPPSTTQGAPKAGPGVDASKLSTTTRDDGKKQVVYNGHPLYSYKGDGAAGDTNGQGLDQFGAKWYVLDASGKKIDKERTD</sequence>
<feature type="region of interest" description="Disordered" evidence="1">
    <location>
        <begin position="42"/>
        <end position="67"/>
    </location>
</feature>
<keyword evidence="3" id="KW-1185">Reference proteome</keyword>
<dbReference type="PANTHER" id="PTHR39335">
    <property type="entry name" value="BLL4220 PROTEIN"/>
    <property type="match status" value="1"/>
</dbReference>
<dbReference type="PANTHER" id="PTHR39335:SF1">
    <property type="entry name" value="BLL4220 PROTEIN"/>
    <property type="match status" value="1"/>
</dbReference>
<evidence type="ECO:0008006" key="4">
    <source>
        <dbReference type="Google" id="ProtNLM"/>
    </source>
</evidence>
<gene>
    <name evidence="2" type="ORF">AB0E65_20175</name>
</gene>
<comment type="caution">
    <text evidence="2">The sequence shown here is derived from an EMBL/GenBank/DDBJ whole genome shotgun (WGS) entry which is preliminary data.</text>
</comment>
<evidence type="ECO:0000256" key="1">
    <source>
        <dbReference type="SAM" id="MobiDB-lite"/>
    </source>
</evidence>
<dbReference type="Pfam" id="PF03640">
    <property type="entry name" value="Lipoprotein_15"/>
    <property type="match status" value="2"/>
</dbReference>
<organism evidence="2 3">
    <name type="scientific">Streptomyces fragilis</name>
    <dbReference type="NCBI Taxonomy" id="67301"/>
    <lineage>
        <taxon>Bacteria</taxon>
        <taxon>Bacillati</taxon>
        <taxon>Actinomycetota</taxon>
        <taxon>Actinomycetes</taxon>
        <taxon>Kitasatosporales</taxon>
        <taxon>Streptomycetaceae</taxon>
        <taxon>Streptomyces</taxon>
    </lineage>
</organism>
<dbReference type="EMBL" id="JBEZUR010000034">
    <property type="protein sequence ID" value="MEU3556504.1"/>
    <property type="molecule type" value="Genomic_DNA"/>
</dbReference>
<name>A0ABV2YLB1_9ACTN</name>